<keyword evidence="2" id="KW-1185">Reference proteome</keyword>
<sequence length="110" mass="12557">MAKELLFCLFVILVKRITALVSCILYNLFTYFKHIIYPVFASFCRLFPLPPQSLLLRLRMVWLLGQLVRSPLLLNRVGACAARYPACSRRAQRKQRQQAGCRAAWAGAVA</sequence>
<dbReference type="STRING" id="1908237.BEN47_11650"/>
<organism evidence="1 2">
    <name type="scientific">Hymenobacter lapidarius</name>
    <dbReference type="NCBI Taxonomy" id="1908237"/>
    <lineage>
        <taxon>Bacteria</taxon>
        <taxon>Pseudomonadati</taxon>
        <taxon>Bacteroidota</taxon>
        <taxon>Cytophagia</taxon>
        <taxon>Cytophagales</taxon>
        <taxon>Hymenobacteraceae</taxon>
        <taxon>Hymenobacter</taxon>
    </lineage>
</organism>
<dbReference type="EMBL" id="MDZB01000092">
    <property type="protein sequence ID" value="OGX87128.1"/>
    <property type="molecule type" value="Genomic_DNA"/>
</dbReference>
<reference evidence="1 2" key="1">
    <citation type="submission" date="2016-08" db="EMBL/GenBank/DDBJ databases">
        <title>Hymenobacter coccineus sp. nov., Hymenobacter lapidarius sp. nov. and Hymenobacter glacialis sp. nov., isolated from Antarctic soil.</title>
        <authorList>
            <person name="Sedlacek I."/>
            <person name="Kralova S."/>
            <person name="Kyrova K."/>
            <person name="Maslanova I."/>
            <person name="Stankova E."/>
            <person name="Vrbovska V."/>
            <person name="Nemec M."/>
            <person name="Bartak M."/>
            <person name="Svec P."/>
            <person name="Busse H.-J."/>
            <person name="Pantucek R."/>
        </authorList>
    </citation>
    <scope>NUCLEOTIDE SEQUENCE [LARGE SCALE GENOMIC DNA]</scope>
    <source>
        <strain evidence="1 2">CCM 8643</strain>
    </source>
</reference>
<proteinExistence type="predicted"/>
<dbReference type="AlphaFoldDB" id="A0A1G1T8E2"/>
<evidence type="ECO:0000313" key="1">
    <source>
        <dbReference type="EMBL" id="OGX87128.1"/>
    </source>
</evidence>
<evidence type="ECO:0000313" key="2">
    <source>
        <dbReference type="Proteomes" id="UP000176294"/>
    </source>
</evidence>
<dbReference type="Proteomes" id="UP000176294">
    <property type="component" value="Unassembled WGS sequence"/>
</dbReference>
<comment type="caution">
    <text evidence="1">The sequence shown here is derived from an EMBL/GenBank/DDBJ whole genome shotgun (WGS) entry which is preliminary data.</text>
</comment>
<accession>A0A1G1T8E2</accession>
<gene>
    <name evidence="1" type="ORF">BEN47_11650</name>
</gene>
<protein>
    <submittedName>
        <fullName evidence="1">Uncharacterized protein</fullName>
    </submittedName>
</protein>
<name>A0A1G1T8E2_9BACT</name>